<keyword evidence="2" id="KW-1185">Reference proteome</keyword>
<reference evidence="1" key="1">
    <citation type="journal article" date="2019" name="bioRxiv">
        <title>The Genome of the Zebra Mussel, Dreissena polymorpha: A Resource for Invasive Species Research.</title>
        <authorList>
            <person name="McCartney M.A."/>
            <person name="Auch B."/>
            <person name="Kono T."/>
            <person name="Mallez S."/>
            <person name="Zhang Y."/>
            <person name="Obille A."/>
            <person name="Becker A."/>
            <person name="Abrahante J.E."/>
            <person name="Garbe J."/>
            <person name="Badalamenti J.P."/>
            <person name="Herman A."/>
            <person name="Mangelson H."/>
            <person name="Liachko I."/>
            <person name="Sullivan S."/>
            <person name="Sone E.D."/>
            <person name="Koren S."/>
            <person name="Silverstein K.A.T."/>
            <person name="Beckman K.B."/>
            <person name="Gohl D.M."/>
        </authorList>
    </citation>
    <scope>NUCLEOTIDE SEQUENCE</scope>
    <source>
        <strain evidence="1">Duluth1</strain>
        <tissue evidence="1">Whole animal</tissue>
    </source>
</reference>
<gene>
    <name evidence="1" type="ORF">DPMN_055067</name>
</gene>
<accession>A0A9D4CQZ3</accession>
<reference evidence="1" key="2">
    <citation type="submission" date="2020-11" db="EMBL/GenBank/DDBJ databases">
        <authorList>
            <person name="McCartney M.A."/>
            <person name="Auch B."/>
            <person name="Kono T."/>
            <person name="Mallez S."/>
            <person name="Becker A."/>
            <person name="Gohl D.M."/>
            <person name="Silverstein K.A.T."/>
            <person name="Koren S."/>
            <person name="Bechman K.B."/>
            <person name="Herman A."/>
            <person name="Abrahante J.E."/>
            <person name="Garbe J."/>
        </authorList>
    </citation>
    <scope>NUCLEOTIDE SEQUENCE</scope>
    <source>
        <strain evidence="1">Duluth1</strain>
        <tissue evidence="1">Whole animal</tissue>
    </source>
</reference>
<proteinExistence type="predicted"/>
<comment type="caution">
    <text evidence="1">The sequence shown here is derived from an EMBL/GenBank/DDBJ whole genome shotgun (WGS) entry which is preliminary data.</text>
</comment>
<dbReference type="EMBL" id="JAIWYP010000012">
    <property type="protein sequence ID" value="KAH3729104.1"/>
    <property type="molecule type" value="Genomic_DNA"/>
</dbReference>
<dbReference type="AlphaFoldDB" id="A0A9D4CQZ3"/>
<evidence type="ECO:0000313" key="1">
    <source>
        <dbReference type="EMBL" id="KAH3729104.1"/>
    </source>
</evidence>
<organism evidence="1 2">
    <name type="scientific">Dreissena polymorpha</name>
    <name type="common">Zebra mussel</name>
    <name type="synonym">Mytilus polymorpha</name>
    <dbReference type="NCBI Taxonomy" id="45954"/>
    <lineage>
        <taxon>Eukaryota</taxon>
        <taxon>Metazoa</taxon>
        <taxon>Spiralia</taxon>
        <taxon>Lophotrochozoa</taxon>
        <taxon>Mollusca</taxon>
        <taxon>Bivalvia</taxon>
        <taxon>Autobranchia</taxon>
        <taxon>Heteroconchia</taxon>
        <taxon>Euheterodonta</taxon>
        <taxon>Imparidentia</taxon>
        <taxon>Neoheterodontei</taxon>
        <taxon>Myida</taxon>
        <taxon>Dreissenoidea</taxon>
        <taxon>Dreissenidae</taxon>
        <taxon>Dreissena</taxon>
    </lineage>
</organism>
<protein>
    <submittedName>
        <fullName evidence="1">Uncharacterized protein</fullName>
    </submittedName>
</protein>
<name>A0A9D4CQZ3_DREPO</name>
<sequence>MAIINLSNHHHNSAPTSALQLEFYHENCRYPGDHVYQRTATIFELSQAIVKTNLRTKLYADWTINVTLRVLTSKTAPPPGSHIFQRTGTIFKLSLAIIKTKQNCPTPWRPCFQRTGTILELSRDIIMRNVMTKFHEDWTFRTDGRTDRLTDMLTRKIVPPPGAHTSRENCPAPGGHVFQLTGTIFKLSLDIIGTKILTKFYEDRTIHVTSIVFERNQYITTTNLLTKFHEDQK</sequence>
<evidence type="ECO:0000313" key="2">
    <source>
        <dbReference type="Proteomes" id="UP000828390"/>
    </source>
</evidence>
<dbReference type="Proteomes" id="UP000828390">
    <property type="component" value="Unassembled WGS sequence"/>
</dbReference>